<gene>
    <name evidence="1" type="ORF">A3F00_05100</name>
</gene>
<dbReference type="Proteomes" id="UP000176527">
    <property type="component" value="Unassembled WGS sequence"/>
</dbReference>
<evidence type="ECO:0000313" key="2">
    <source>
        <dbReference type="Proteomes" id="UP000176527"/>
    </source>
</evidence>
<name>A0A1F5K9G2_9BACT</name>
<organism evidence="1 2">
    <name type="scientific">Candidatus Daviesbacteria bacterium RIFCSPHIGHO2_12_FULL_37_11</name>
    <dbReference type="NCBI Taxonomy" id="1797777"/>
    <lineage>
        <taxon>Bacteria</taxon>
        <taxon>Candidatus Daviesiibacteriota</taxon>
    </lineage>
</organism>
<evidence type="ECO:0000313" key="1">
    <source>
        <dbReference type="EMBL" id="OGE37536.1"/>
    </source>
</evidence>
<accession>A0A1F5K9G2</accession>
<dbReference type="AlphaFoldDB" id="A0A1F5K9G2"/>
<reference evidence="1 2" key="1">
    <citation type="journal article" date="2016" name="Nat. Commun.">
        <title>Thousands of microbial genomes shed light on interconnected biogeochemical processes in an aquifer system.</title>
        <authorList>
            <person name="Anantharaman K."/>
            <person name="Brown C.T."/>
            <person name="Hug L.A."/>
            <person name="Sharon I."/>
            <person name="Castelle C.J."/>
            <person name="Probst A.J."/>
            <person name="Thomas B.C."/>
            <person name="Singh A."/>
            <person name="Wilkins M.J."/>
            <person name="Karaoz U."/>
            <person name="Brodie E.L."/>
            <person name="Williams K.H."/>
            <person name="Hubbard S.S."/>
            <person name="Banfield J.F."/>
        </authorList>
    </citation>
    <scope>NUCLEOTIDE SEQUENCE [LARGE SCALE GENOMIC DNA]</scope>
</reference>
<comment type="caution">
    <text evidence="1">The sequence shown here is derived from an EMBL/GenBank/DDBJ whole genome shotgun (WGS) entry which is preliminary data.</text>
</comment>
<protein>
    <submittedName>
        <fullName evidence="1">Uncharacterized protein</fullName>
    </submittedName>
</protein>
<sequence>MDYLGGGFYRAQILTYHPRFRFNQPSEGTINVISDYGEQAYKIFSSTSDHSILTVEQEHLYENKPGQGTVKKVRVNLNRVNISKAVDLIYRKEFNPNLAWEIVDALGDPMLSFKGPVGELLNPAEK</sequence>
<dbReference type="EMBL" id="MFDE01000040">
    <property type="protein sequence ID" value="OGE37536.1"/>
    <property type="molecule type" value="Genomic_DNA"/>
</dbReference>
<proteinExistence type="predicted"/>